<reference evidence="2 3" key="1">
    <citation type="journal article" date="2010" name="Cell">
        <title>The genome of Naegleria gruberi illuminates early eukaryotic versatility.</title>
        <authorList>
            <person name="Fritz-Laylin L.K."/>
            <person name="Prochnik S.E."/>
            <person name="Ginger M.L."/>
            <person name="Dacks J.B."/>
            <person name="Carpenter M.L."/>
            <person name="Field M.C."/>
            <person name="Kuo A."/>
            <person name="Paredez A."/>
            <person name="Chapman J."/>
            <person name="Pham J."/>
            <person name="Shu S."/>
            <person name="Neupane R."/>
            <person name="Cipriano M."/>
            <person name="Mancuso J."/>
            <person name="Tu H."/>
            <person name="Salamov A."/>
            <person name="Lindquist E."/>
            <person name="Shapiro H."/>
            <person name="Lucas S."/>
            <person name="Grigoriev I.V."/>
            <person name="Cande W.Z."/>
            <person name="Fulton C."/>
            <person name="Rokhsar D.S."/>
            <person name="Dawson S.C."/>
        </authorList>
    </citation>
    <scope>NUCLEOTIDE SEQUENCE [LARGE SCALE GENOMIC DNA]</scope>
    <source>
        <strain evidence="2 3">NEG-M</strain>
    </source>
</reference>
<proteinExistence type="inferred from homology"/>
<dbReference type="RefSeq" id="XP_002682395.1">
    <property type="nucleotide sequence ID" value="XM_002682349.1"/>
</dbReference>
<dbReference type="GeneID" id="8856464"/>
<protein>
    <submittedName>
        <fullName evidence="2">Predicted protein</fullName>
    </submittedName>
</protein>
<dbReference type="OrthoDB" id="360540at2759"/>
<accession>D2V046</accession>
<dbReference type="InParanoid" id="D2V046"/>
<sequence length="398" mass="46255">MSFLQDIVKGVSLKSTPTTQQQQQHTANHKVKVYCETDDDYNRLLSETSFDHYYQAIKQFTFQSVSLKISVEEAKALIAEFQDFSSNFRRTQDTEQANSEDNVIQYEEWKNVNTDDHELNERRGILLNLCKRVDECAVDLPNREDGFFCRMATMSPKDAATNRLGFISLVWKHYNELLKLEKEMNIDFKEQMNRNVYALYKASTSALKLNNGMDAVQLLVESERAQQELNKIASGVYGDATKTNELILREWCTFDVAHEFRAFICNKKLTGITQYNPFVYFPQLIKQKEDLQQLMRNFLEKDIINNPAIQVSNFIVDIIIVQDRNGEKQVKIVELNPFAEFAGTCLFTWENDRDILEGKSPNHQIEFRLVTACVPNCEKEMGNEWKDALTKLTKKQQQ</sequence>
<dbReference type="EMBL" id="GG738847">
    <property type="protein sequence ID" value="EFC49651.1"/>
    <property type="molecule type" value="Genomic_DNA"/>
</dbReference>
<gene>
    <name evidence="2" type="ORF">NAEGRDRAFT_62166</name>
</gene>
<dbReference type="Proteomes" id="UP000006671">
    <property type="component" value="Unassembled WGS sequence"/>
</dbReference>
<dbReference type="OMA" id="FTWENDR"/>
<comment type="similarity">
    <text evidence="1">Belongs to the CDC123 family.</text>
</comment>
<dbReference type="eggNOG" id="KOG2983">
    <property type="taxonomic scope" value="Eukaryota"/>
</dbReference>
<dbReference type="PANTHER" id="PTHR15323:SF6">
    <property type="entry name" value="CELL DIVISION CYCLE PROTEIN 123 HOMOLOG"/>
    <property type="match status" value="1"/>
</dbReference>
<dbReference type="GO" id="GO:0005737">
    <property type="term" value="C:cytoplasm"/>
    <property type="evidence" value="ECO:0007669"/>
    <property type="project" value="TreeGrafter"/>
</dbReference>
<name>D2V046_NAEGR</name>
<dbReference type="VEuPathDB" id="AmoebaDB:NAEGRDRAFT_62166"/>
<keyword evidence="3" id="KW-1185">Reference proteome</keyword>
<dbReference type="InterPro" id="IPR009772">
    <property type="entry name" value="CDC123"/>
</dbReference>
<dbReference type="Pfam" id="PF07065">
    <property type="entry name" value="D123"/>
    <property type="match status" value="1"/>
</dbReference>
<evidence type="ECO:0000313" key="2">
    <source>
        <dbReference type="EMBL" id="EFC49651.1"/>
    </source>
</evidence>
<organism evidence="3">
    <name type="scientific">Naegleria gruberi</name>
    <name type="common">Amoeba</name>
    <dbReference type="NCBI Taxonomy" id="5762"/>
    <lineage>
        <taxon>Eukaryota</taxon>
        <taxon>Discoba</taxon>
        <taxon>Heterolobosea</taxon>
        <taxon>Tetramitia</taxon>
        <taxon>Eutetramitia</taxon>
        <taxon>Vahlkampfiidae</taxon>
        <taxon>Naegleria</taxon>
    </lineage>
</organism>
<dbReference type="KEGG" id="ngr:NAEGRDRAFT_62166"/>
<dbReference type="STRING" id="5762.D2V046"/>
<dbReference type="PANTHER" id="PTHR15323">
    <property type="entry name" value="D123 PROTEIN"/>
    <property type="match status" value="1"/>
</dbReference>
<dbReference type="AlphaFoldDB" id="D2V046"/>
<evidence type="ECO:0000256" key="1">
    <source>
        <dbReference type="ARBA" id="ARBA00011047"/>
    </source>
</evidence>
<evidence type="ECO:0000313" key="3">
    <source>
        <dbReference type="Proteomes" id="UP000006671"/>
    </source>
</evidence>